<proteinExistence type="predicted"/>
<sequence length="71" mass="8232">MPLQKFLQDIKLKCFFFFLCLCCGVVCNSQVVLHHPQVGFLFKDKSCSTIMRSYHEHDGKMGRWYGQEGGI</sequence>
<dbReference type="Proteomes" id="UP000241462">
    <property type="component" value="Unassembled WGS sequence"/>
</dbReference>
<dbReference type="EMBL" id="KZ678613">
    <property type="protein sequence ID" value="PSR78335.1"/>
    <property type="molecule type" value="Genomic_DNA"/>
</dbReference>
<gene>
    <name evidence="1" type="ORF">BD289DRAFT_444114</name>
</gene>
<evidence type="ECO:0000313" key="2">
    <source>
        <dbReference type="Proteomes" id="UP000241462"/>
    </source>
</evidence>
<keyword evidence="2" id="KW-1185">Reference proteome</keyword>
<protein>
    <submittedName>
        <fullName evidence="1">Uncharacterized protein</fullName>
    </submittedName>
</protein>
<name>A0A2T2ZW68_9PEZI</name>
<dbReference type="AlphaFoldDB" id="A0A2T2ZW68"/>
<organism evidence="1 2">
    <name type="scientific">Coniella lustricola</name>
    <dbReference type="NCBI Taxonomy" id="2025994"/>
    <lineage>
        <taxon>Eukaryota</taxon>
        <taxon>Fungi</taxon>
        <taxon>Dikarya</taxon>
        <taxon>Ascomycota</taxon>
        <taxon>Pezizomycotina</taxon>
        <taxon>Sordariomycetes</taxon>
        <taxon>Sordariomycetidae</taxon>
        <taxon>Diaporthales</taxon>
        <taxon>Schizoparmaceae</taxon>
        <taxon>Coniella</taxon>
    </lineage>
</organism>
<reference evidence="1 2" key="1">
    <citation type="journal article" date="2018" name="Mycol. Prog.">
        <title>Coniella lustricola, a new species from submerged detritus.</title>
        <authorList>
            <person name="Raudabaugh D.B."/>
            <person name="Iturriaga T."/>
            <person name="Carver A."/>
            <person name="Mondo S."/>
            <person name="Pangilinan J."/>
            <person name="Lipzen A."/>
            <person name="He G."/>
            <person name="Amirebrahimi M."/>
            <person name="Grigoriev I.V."/>
            <person name="Miller A.N."/>
        </authorList>
    </citation>
    <scope>NUCLEOTIDE SEQUENCE [LARGE SCALE GENOMIC DNA]</scope>
    <source>
        <strain evidence="1 2">B22-T-1</strain>
    </source>
</reference>
<dbReference type="InParanoid" id="A0A2T2ZW68"/>
<accession>A0A2T2ZW68</accession>
<evidence type="ECO:0000313" key="1">
    <source>
        <dbReference type="EMBL" id="PSR78335.1"/>
    </source>
</evidence>